<evidence type="ECO:0000313" key="2">
    <source>
        <dbReference type="Proteomes" id="UP000017559"/>
    </source>
</evidence>
<dbReference type="EMBL" id="AWSO01000616">
    <property type="protein sequence ID" value="ESK88841.1"/>
    <property type="molecule type" value="Genomic_DNA"/>
</dbReference>
<comment type="caution">
    <text evidence="1">The sequence shown here is derived from an EMBL/GenBank/DDBJ whole genome shotgun (WGS) entry which is preliminary data.</text>
</comment>
<dbReference type="AlphaFoldDB" id="V2X7S0"/>
<protein>
    <submittedName>
        <fullName evidence="1">Uncharacterized protein</fullName>
    </submittedName>
</protein>
<sequence length="126" mass="14344">MYVVEFRKMKNLRGAEDIFCIAVVAFPAARIQRQFPRTPAPARVTEQHYIRDFPLWLLAFGIEVTVLHKLKVIHPTAVLDINRRHWNELSLKGYQSISPGASENSAGSIFSALRVHIASAYSTIYF</sequence>
<accession>V2X7S0</accession>
<name>V2X7S0_MONRO</name>
<dbReference type="Proteomes" id="UP000017559">
    <property type="component" value="Unassembled WGS sequence"/>
</dbReference>
<keyword evidence="2" id="KW-1185">Reference proteome</keyword>
<reference evidence="1 2" key="1">
    <citation type="journal article" date="2014" name="BMC Genomics">
        <title>Genome and secretome analysis of the hemibiotrophic fungal pathogen, Moniliophthora roreri, which causes frosty pod rot disease of cacao: mechanisms of the biotrophic and necrotrophic phases.</title>
        <authorList>
            <person name="Meinhardt L.W."/>
            <person name="Costa G.G.L."/>
            <person name="Thomazella D.P.T."/>
            <person name="Teixeira P.J.P.L."/>
            <person name="Carazzolle M.F."/>
            <person name="Schuster S.C."/>
            <person name="Carlson J.E."/>
            <person name="Guiltinan M.J."/>
            <person name="Mieczkowski P."/>
            <person name="Farmer A."/>
            <person name="Ramaraj T."/>
            <person name="Crozier J."/>
            <person name="Davis R.E."/>
            <person name="Shao J."/>
            <person name="Melnick R.L."/>
            <person name="Pereira G.A.G."/>
            <person name="Bailey B.A."/>
        </authorList>
    </citation>
    <scope>NUCLEOTIDE SEQUENCE [LARGE SCALE GENOMIC DNA]</scope>
    <source>
        <strain evidence="1 2">MCA 2997</strain>
    </source>
</reference>
<gene>
    <name evidence="1" type="ORF">Moror_17063</name>
</gene>
<proteinExistence type="predicted"/>
<dbReference type="HOGENOM" id="CLU_1982141_0_0_1"/>
<organism evidence="1 2">
    <name type="scientific">Moniliophthora roreri (strain MCA 2997)</name>
    <name type="common">Cocoa frosty pod rot fungus</name>
    <name type="synonym">Crinipellis roreri</name>
    <dbReference type="NCBI Taxonomy" id="1381753"/>
    <lineage>
        <taxon>Eukaryota</taxon>
        <taxon>Fungi</taxon>
        <taxon>Dikarya</taxon>
        <taxon>Basidiomycota</taxon>
        <taxon>Agaricomycotina</taxon>
        <taxon>Agaricomycetes</taxon>
        <taxon>Agaricomycetidae</taxon>
        <taxon>Agaricales</taxon>
        <taxon>Marasmiineae</taxon>
        <taxon>Marasmiaceae</taxon>
        <taxon>Moniliophthora</taxon>
    </lineage>
</organism>
<evidence type="ECO:0000313" key="1">
    <source>
        <dbReference type="EMBL" id="ESK88841.1"/>
    </source>
</evidence>
<dbReference type="KEGG" id="mrr:Moror_17063"/>